<dbReference type="GO" id="GO:0005886">
    <property type="term" value="C:plasma membrane"/>
    <property type="evidence" value="ECO:0007669"/>
    <property type="project" value="UniProtKB-SubCell"/>
</dbReference>
<name>A0A5S5BSX8_9BACL</name>
<dbReference type="Proteomes" id="UP000323257">
    <property type="component" value="Unassembled WGS sequence"/>
</dbReference>
<keyword evidence="4 7" id="KW-0812">Transmembrane</keyword>
<keyword evidence="10" id="KW-1185">Reference proteome</keyword>
<sequence>MELKQYVAAVKKKIWFILAITIIFAILAGVYSSTMVKPVYQASAKLVVNKTNSEDPNTPPSFDSINTNLLLINTYKEIITSYAILDIVTEKYPQITQSSSELSRSIAVSSAIQSQVMTVVARGSSYEEAASIVNAVAETFKTQVTKIMNVDNVEILNTAKLDQPTSPVTPSPIASILVAIILGLLLSTGGVIALYHLDDTVKSESDILNLTSSPVLAVIHTVRKQDIAQRGNSVRQTIPTGEQTYVSSNN</sequence>
<evidence type="ECO:0000256" key="2">
    <source>
        <dbReference type="ARBA" id="ARBA00006683"/>
    </source>
</evidence>
<dbReference type="Pfam" id="PF02706">
    <property type="entry name" value="Wzz"/>
    <property type="match status" value="1"/>
</dbReference>
<feature type="domain" description="Polysaccharide chain length determinant N-terminal" evidence="8">
    <location>
        <begin position="2"/>
        <end position="90"/>
    </location>
</feature>
<dbReference type="PANTHER" id="PTHR32309:SF13">
    <property type="entry name" value="FERRIC ENTEROBACTIN TRANSPORT PROTEIN FEPE"/>
    <property type="match status" value="1"/>
</dbReference>
<organism evidence="9 10">
    <name type="scientific">Paenibacillus methanolicus</name>
    <dbReference type="NCBI Taxonomy" id="582686"/>
    <lineage>
        <taxon>Bacteria</taxon>
        <taxon>Bacillati</taxon>
        <taxon>Bacillota</taxon>
        <taxon>Bacilli</taxon>
        <taxon>Bacillales</taxon>
        <taxon>Paenibacillaceae</taxon>
        <taxon>Paenibacillus</taxon>
    </lineage>
</organism>
<evidence type="ECO:0000313" key="10">
    <source>
        <dbReference type="Proteomes" id="UP000323257"/>
    </source>
</evidence>
<feature type="transmembrane region" description="Helical" evidence="7">
    <location>
        <begin position="173"/>
        <end position="195"/>
    </location>
</feature>
<protein>
    <submittedName>
        <fullName evidence="9">Capsular polysaccharide biosynthesis protein</fullName>
    </submittedName>
</protein>
<evidence type="ECO:0000313" key="9">
    <source>
        <dbReference type="EMBL" id="TYP70281.1"/>
    </source>
</evidence>
<keyword evidence="6 7" id="KW-0472">Membrane</keyword>
<evidence type="ECO:0000256" key="7">
    <source>
        <dbReference type="SAM" id="Phobius"/>
    </source>
</evidence>
<evidence type="ECO:0000256" key="5">
    <source>
        <dbReference type="ARBA" id="ARBA00022989"/>
    </source>
</evidence>
<reference evidence="9 10" key="1">
    <citation type="submission" date="2019-07" db="EMBL/GenBank/DDBJ databases">
        <title>Genomic Encyclopedia of Type Strains, Phase III (KMG-III): the genomes of soil and plant-associated and newly described type strains.</title>
        <authorList>
            <person name="Whitman W."/>
        </authorList>
    </citation>
    <scope>NUCLEOTIDE SEQUENCE [LARGE SCALE GENOMIC DNA]</scope>
    <source>
        <strain evidence="9 10">BL24</strain>
    </source>
</reference>
<feature type="transmembrane region" description="Helical" evidence="7">
    <location>
        <begin position="14"/>
        <end position="31"/>
    </location>
</feature>
<comment type="caution">
    <text evidence="9">The sequence shown here is derived from an EMBL/GenBank/DDBJ whole genome shotgun (WGS) entry which is preliminary data.</text>
</comment>
<comment type="similarity">
    <text evidence="2">Belongs to the CpsC/CapA family.</text>
</comment>
<comment type="subcellular location">
    <subcellularLocation>
        <location evidence="1">Cell membrane</location>
        <topology evidence="1">Multi-pass membrane protein</topology>
    </subcellularLocation>
</comment>
<dbReference type="InterPro" id="IPR050445">
    <property type="entry name" value="Bact_polysacc_biosynth/exp"/>
</dbReference>
<evidence type="ECO:0000256" key="6">
    <source>
        <dbReference type="ARBA" id="ARBA00023136"/>
    </source>
</evidence>
<dbReference type="PANTHER" id="PTHR32309">
    <property type="entry name" value="TYROSINE-PROTEIN KINASE"/>
    <property type="match status" value="1"/>
</dbReference>
<evidence type="ECO:0000256" key="1">
    <source>
        <dbReference type="ARBA" id="ARBA00004651"/>
    </source>
</evidence>
<dbReference type="EMBL" id="VNHS01000012">
    <property type="protein sequence ID" value="TYP70281.1"/>
    <property type="molecule type" value="Genomic_DNA"/>
</dbReference>
<evidence type="ECO:0000256" key="4">
    <source>
        <dbReference type="ARBA" id="ARBA00022692"/>
    </source>
</evidence>
<accession>A0A5S5BSX8</accession>
<dbReference type="RefSeq" id="WP_148932626.1">
    <property type="nucleotide sequence ID" value="NZ_VNHS01000012.1"/>
</dbReference>
<dbReference type="InterPro" id="IPR003856">
    <property type="entry name" value="LPS_length_determ_N"/>
</dbReference>
<dbReference type="OrthoDB" id="2360475at2"/>
<dbReference type="GO" id="GO:0004713">
    <property type="term" value="F:protein tyrosine kinase activity"/>
    <property type="evidence" value="ECO:0007669"/>
    <property type="project" value="TreeGrafter"/>
</dbReference>
<evidence type="ECO:0000259" key="8">
    <source>
        <dbReference type="Pfam" id="PF02706"/>
    </source>
</evidence>
<gene>
    <name evidence="9" type="ORF">BCM02_112261</name>
</gene>
<dbReference type="AlphaFoldDB" id="A0A5S5BSX8"/>
<evidence type="ECO:0000256" key="3">
    <source>
        <dbReference type="ARBA" id="ARBA00022475"/>
    </source>
</evidence>
<proteinExistence type="inferred from homology"/>
<keyword evidence="5 7" id="KW-1133">Transmembrane helix</keyword>
<keyword evidence="3" id="KW-1003">Cell membrane</keyword>